<gene>
    <name evidence="3" type="ORF">F3F73_15595</name>
</gene>
<evidence type="ECO:0000259" key="2">
    <source>
        <dbReference type="Pfam" id="PF04773"/>
    </source>
</evidence>
<feature type="transmembrane region" description="Helical" evidence="1">
    <location>
        <begin position="47"/>
        <end position="65"/>
    </location>
</feature>
<keyword evidence="1" id="KW-0472">Membrane</keyword>
<keyword evidence="1" id="KW-1133">Transmembrane helix</keyword>
<keyword evidence="1" id="KW-0812">Transmembrane</keyword>
<protein>
    <submittedName>
        <fullName evidence="3">FecR family protein</fullName>
    </submittedName>
</protein>
<proteinExistence type="predicted"/>
<evidence type="ECO:0000256" key="1">
    <source>
        <dbReference type="SAM" id="Phobius"/>
    </source>
</evidence>
<dbReference type="EMBL" id="VWMK01000016">
    <property type="protein sequence ID" value="KAA3761945.1"/>
    <property type="molecule type" value="Genomic_DNA"/>
</dbReference>
<dbReference type="InterPro" id="IPR012373">
    <property type="entry name" value="Ferrdict_sens_TM"/>
</dbReference>
<reference evidence="3 4" key="1">
    <citation type="journal article" date="2019" name="Nat. Med.">
        <title>A library of human gut bacterial isolates paired with longitudinal multiomics data enables mechanistic microbiome research.</title>
        <authorList>
            <person name="Poyet M."/>
            <person name="Groussin M."/>
            <person name="Gibbons S.M."/>
            <person name="Avila-Pacheco J."/>
            <person name="Jiang X."/>
            <person name="Kearney S.M."/>
            <person name="Perrotta A.R."/>
            <person name="Berdy B."/>
            <person name="Zhao S."/>
            <person name="Lieberman T.D."/>
            <person name="Swanson P.K."/>
            <person name="Smith M."/>
            <person name="Roesemann S."/>
            <person name="Alexander J.E."/>
            <person name="Rich S.A."/>
            <person name="Livny J."/>
            <person name="Vlamakis H."/>
            <person name="Clish C."/>
            <person name="Bullock K."/>
            <person name="Deik A."/>
            <person name="Scott J."/>
            <person name="Pierce K.A."/>
            <person name="Xavier R.J."/>
            <person name="Alm E.J."/>
        </authorList>
    </citation>
    <scope>NUCLEOTIDE SEQUENCE [LARGE SCALE GENOMIC DNA]</scope>
    <source>
        <strain evidence="3 4">BIOML-A10</strain>
    </source>
</reference>
<dbReference type="PANTHER" id="PTHR30273:SF2">
    <property type="entry name" value="PROTEIN FECR"/>
    <property type="match status" value="1"/>
</dbReference>
<feature type="domain" description="FecR protein" evidence="2">
    <location>
        <begin position="84"/>
        <end position="171"/>
    </location>
</feature>
<dbReference type="PIRSF" id="PIRSF018266">
    <property type="entry name" value="FecR"/>
    <property type="match status" value="1"/>
</dbReference>
<accession>A0A7J4XG97</accession>
<organism evidence="3 4">
    <name type="scientific">Bacteroides salyersiae</name>
    <dbReference type="NCBI Taxonomy" id="291644"/>
    <lineage>
        <taxon>Bacteria</taxon>
        <taxon>Pseudomonadati</taxon>
        <taxon>Bacteroidota</taxon>
        <taxon>Bacteroidia</taxon>
        <taxon>Bacteroidales</taxon>
        <taxon>Bacteroidaceae</taxon>
        <taxon>Bacteroides</taxon>
    </lineage>
</organism>
<dbReference type="Proteomes" id="UP000422221">
    <property type="component" value="Unassembled WGS sequence"/>
</dbReference>
<dbReference type="InterPro" id="IPR006860">
    <property type="entry name" value="FecR"/>
</dbReference>
<dbReference type="RefSeq" id="WP_130059407.1">
    <property type="nucleotide sequence ID" value="NZ_CP083674.1"/>
</dbReference>
<name>A0A7J4XG97_9BACE</name>
<evidence type="ECO:0000313" key="3">
    <source>
        <dbReference type="EMBL" id="KAA3761945.1"/>
    </source>
</evidence>
<dbReference type="GO" id="GO:0016989">
    <property type="term" value="F:sigma factor antagonist activity"/>
    <property type="evidence" value="ECO:0007669"/>
    <property type="project" value="TreeGrafter"/>
</dbReference>
<dbReference type="Gene3D" id="2.60.120.1440">
    <property type="match status" value="1"/>
</dbReference>
<dbReference type="PANTHER" id="PTHR30273">
    <property type="entry name" value="PERIPLASMIC SIGNAL SENSOR AND SIGMA FACTOR ACTIVATOR FECR-RELATED"/>
    <property type="match status" value="1"/>
</dbReference>
<dbReference type="AlphaFoldDB" id="A0A7J4XG97"/>
<evidence type="ECO:0000313" key="4">
    <source>
        <dbReference type="Proteomes" id="UP000422221"/>
    </source>
</evidence>
<dbReference type="Pfam" id="PF04773">
    <property type="entry name" value="FecR"/>
    <property type="match status" value="1"/>
</dbReference>
<comment type="caution">
    <text evidence="3">The sequence shown here is derived from an EMBL/GenBank/DDBJ whole genome shotgun (WGS) entry which is preliminary data.</text>
</comment>
<sequence length="284" mass="32122">MIEVNKNSTRTDVAWKRLYSRLNQDNLLPATGEETIHRRLFLKWGRVAAAVFIGAVCLASVLWIAPGNRHTGLNLVIQENREASTLVTTLEDGSIVYLGQQSTLKYPEHFAADKREVNLRGEAFFDVTRKYEQTFLIETEKVRIEVLGTAFNVRSNEKGLFCLSVRRGRVRVSMKQGGHSVLVDAGKTVTLQEERLQLSDTRESGESGRYTRNIRFKDECLEDILRVVNDENSALRLQVGSPALNRRRLTIEFSDSSPEMVAELICYALGLKCSREDGKLILSE</sequence>